<feature type="compositionally biased region" description="Polar residues" evidence="1">
    <location>
        <begin position="162"/>
        <end position="187"/>
    </location>
</feature>
<organism evidence="2 3">
    <name type="scientific">Brachionus plicatilis</name>
    <name type="common">Marine rotifer</name>
    <name type="synonym">Brachionus muelleri</name>
    <dbReference type="NCBI Taxonomy" id="10195"/>
    <lineage>
        <taxon>Eukaryota</taxon>
        <taxon>Metazoa</taxon>
        <taxon>Spiralia</taxon>
        <taxon>Gnathifera</taxon>
        <taxon>Rotifera</taxon>
        <taxon>Eurotatoria</taxon>
        <taxon>Monogononta</taxon>
        <taxon>Pseudotrocha</taxon>
        <taxon>Ploima</taxon>
        <taxon>Brachionidae</taxon>
        <taxon>Brachionus</taxon>
    </lineage>
</organism>
<evidence type="ECO:0000256" key="1">
    <source>
        <dbReference type="SAM" id="MobiDB-lite"/>
    </source>
</evidence>
<accession>A0A3M7QE48</accession>
<sequence>MIANLFDIEYGQTVSNICAQVRSAMLKDFVQKYHGAHRLSLEMAKRGDLAIFDSGFKECIARLKAVEIRLITKCGYPEQAYGHLAEHFESNEEYQFLVCENLITENDKKIIFPLSKSLNDVSWVCSFRMGKRSLGCCSHVTALVYFIGVVPILNDSDEEGDNSTINTETTIKRSISKASDSPTLTKK</sequence>
<protein>
    <recommendedName>
        <fullName evidence="4">SWIM-type domain-containing protein</fullName>
    </recommendedName>
</protein>
<dbReference type="Proteomes" id="UP000276133">
    <property type="component" value="Unassembled WGS sequence"/>
</dbReference>
<reference evidence="2 3" key="1">
    <citation type="journal article" date="2018" name="Sci. Rep.">
        <title>Genomic signatures of local adaptation to the degree of environmental predictability in rotifers.</title>
        <authorList>
            <person name="Franch-Gras L."/>
            <person name="Hahn C."/>
            <person name="Garcia-Roger E.M."/>
            <person name="Carmona M.J."/>
            <person name="Serra M."/>
            <person name="Gomez A."/>
        </authorList>
    </citation>
    <scope>NUCLEOTIDE SEQUENCE [LARGE SCALE GENOMIC DNA]</scope>
    <source>
        <strain evidence="2">HYR1</strain>
    </source>
</reference>
<proteinExistence type="predicted"/>
<evidence type="ECO:0000313" key="3">
    <source>
        <dbReference type="Proteomes" id="UP000276133"/>
    </source>
</evidence>
<keyword evidence="3" id="KW-1185">Reference proteome</keyword>
<comment type="caution">
    <text evidence="2">The sequence shown here is derived from an EMBL/GenBank/DDBJ whole genome shotgun (WGS) entry which is preliminary data.</text>
</comment>
<name>A0A3M7QE48_BRAPC</name>
<feature type="region of interest" description="Disordered" evidence="1">
    <location>
        <begin position="158"/>
        <end position="187"/>
    </location>
</feature>
<dbReference type="AlphaFoldDB" id="A0A3M7QE48"/>
<dbReference type="EMBL" id="REGN01006460">
    <property type="protein sequence ID" value="RNA09474.1"/>
    <property type="molecule type" value="Genomic_DNA"/>
</dbReference>
<evidence type="ECO:0008006" key="4">
    <source>
        <dbReference type="Google" id="ProtNLM"/>
    </source>
</evidence>
<gene>
    <name evidence="2" type="ORF">BpHYR1_042923</name>
</gene>
<evidence type="ECO:0000313" key="2">
    <source>
        <dbReference type="EMBL" id="RNA09474.1"/>
    </source>
</evidence>